<dbReference type="Proteomes" id="UP001501710">
    <property type="component" value="Unassembled WGS sequence"/>
</dbReference>
<feature type="region of interest" description="Disordered" evidence="1">
    <location>
        <begin position="40"/>
        <end position="62"/>
    </location>
</feature>
<evidence type="ECO:0000256" key="1">
    <source>
        <dbReference type="SAM" id="MobiDB-lite"/>
    </source>
</evidence>
<evidence type="ECO:0000313" key="2">
    <source>
        <dbReference type="EMBL" id="GAA4223652.1"/>
    </source>
</evidence>
<reference evidence="3" key="1">
    <citation type="journal article" date="2019" name="Int. J. Syst. Evol. Microbiol.">
        <title>The Global Catalogue of Microorganisms (GCM) 10K type strain sequencing project: providing services to taxonomists for standard genome sequencing and annotation.</title>
        <authorList>
            <consortium name="The Broad Institute Genomics Platform"/>
            <consortium name="The Broad Institute Genome Sequencing Center for Infectious Disease"/>
            <person name="Wu L."/>
            <person name="Ma J."/>
        </authorList>
    </citation>
    <scope>NUCLEOTIDE SEQUENCE [LARGE SCALE GENOMIC DNA]</scope>
    <source>
        <strain evidence="3">JCM 17440</strain>
    </source>
</reference>
<accession>A0ABP8BS08</accession>
<proteinExistence type="predicted"/>
<keyword evidence="3" id="KW-1185">Reference proteome</keyword>
<organism evidence="2 3">
    <name type="scientific">Actinomadura meridiana</name>
    <dbReference type="NCBI Taxonomy" id="559626"/>
    <lineage>
        <taxon>Bacteria</taxon>
        <taxon>Bacillati</taxon>
        <taxon>Actinomycetota</taxon>
        <taxon>Actinomycetes</taxon>
        <taxon>Streptosporangiales</taxon>
        <taxon>Thermomonosporaceae</taxon>
        <taxon>Actinomadura</taxon>
    </lineage>
</organism>
<gene>
    <name evidence="2" type="ORF">GCM10022254_01250</name>
</gene>
<name>A0ABP8BS08_9ACTN</name>
<evidence type="ECO:0000313" key="3">
    <source>
        <dbReference type="Proteomes" id="UP001501710"/>
    </source>
</evidence>
<protein>
    <submittedName>
        <fullName evidence="2">Uncharacterized protein</fullName>
    </submittedName>
</protein>
<dbReference type="EMBL" id="BAABAS010000001">
    <property type="protein sequence ID" value="GAA4223652.1"/>
    <property type="molecule type" value="Genomic_DNA"/>
</dbReference>
<sequence length="62" mass="6829">MMTRRGKIVEQGNALARLRASDAGPDPRFRAVLRERLVAAAGDRAEDRRNHGRSDGRGEAVD</sequence>
<comment type="caution">
    <text evidence="2">The sequence shown here is derived from an EMBL/GenBank/DDBJ whole genome shotgun (WGS) entry which is preliminary data.</text>
</comment>